<evidence type="ECO:0000256" key="2">
    <source>
        <dbReference type="ARBA" id="ARBA00011038"/>
    </source>
</evidence>
<proteinExistence type="inferred from homology"/>
<dbReference type="GO" id="GO:0005666">
    <property type="term" value="C:RNA polymerase III complex"/>
    <property type="evidence" value="ECO:0007669"/>
    <property type="project" value="InterPro"/>
</dbReference>
<accession>A0A9N8DNE5</accession>
<dbReference type="Gene3D" id="1.10.10.10">
    <property type="entry name" value="Winged helix-like DNA-binding domain superfamily/Winged helix DNA-binding domain"/>
    <property type="match status" value="2"/>
</dbReference>
<comment type="subcellular location">
    <subcellularLocation>
        <location evidence="1">Nucleus</location>
    </subcellularLocation>
</comment>
<dbReference type="AlphaFoldDB" id="A0A9N8DNE5"/>
<evidence type="ECO:0000256" key="1">
    <source>
        <dbReference type="ARBA" id="ARBA00004123"/>
    </source>
</evidence>
<dbReference type="GO" id="GO:0005737">
    <property type="term" value="C:cytoplasm"/>
    <property type="evidence" value="ECO:0007669"/>
    <property type="project" value="UniProtKB-ARBA"/>
</dbReference>
<evidence type="ECO:0000256" key="5">
    <source>
        <dbReference type="ARBA" id="ARBA00023242"/>
    </source>
</evidence>
<dbReference type="Pfam" id="PF05158">
    <property type="entry name" value="RNA_pol_Rpc34"/>
    <property type="match status" value="1"/>
</dbReference>
<sequence length="333" mass="37390">MPPKKRPASASKAGAPPAKKAKSAVAIKIEPSLGSPSAVRAAKKTTGTEKKQDGLKERFIALFSLEEFKSGISNSQLKDKMGADSIAKLVPIINQLTSESRLVMSKTGKNELFYSLVSADVATKFKGLDTAARMVYQVIERAGNMGIWTKDIRLQTHQNIQTLNKIFKTLEARRLIKPVKSVTAKAKKLYMLYNLTPSKELTGGVWYSDLEFDHEFISELRTFAIHCVKRLNQAKGVTLTEIQGKMIQAKVSRIELSLEDVQQLVQTLVYDYLVEEAGENENGEVLYVSARRVTTMCDFKWWEHALSNDFHFRPIQFDDGLELVAHEPHYHTA</sequence>
<feature type="compositionally biased region" description="Low complexity" evidence="6">
    <location>
        <begin position="8"/>
        <end position="22"/>
    </location>
</feature>
<dbReference type="Proteomes" id="UP001153069">
    <property type="component" value="Unassembled WGS sequence"/>
</dbReference>
<name>A0A9N8DNE5_9STRA</name>
<dbReference type="InterPro" id="IPR036388">
    <property type="entry name" value="WH-like_DNA-bd_sf"/>
</dbReference>
<evidence type="ECO:0000256" key="3">
    <source>
        <dbReference type="ARBA" id="ARBA00022478"/>
    </source>
</evidence>
<dbReference type="GO" id="GO:0005654">
    <property type="term" value="C:nucleoplasm"/>
    <property type="evidence" value="ECO:0007669"/>
    <property type="project" value="UniProtKB-ARBA"/>
</dbReference>
<gene>
    <name evidence="7" type="ORF">SEMRO_244_G097180.1</name>
</gene>
<dbReference type="SUPFAM" id="SSF46785">
    <property type="entry name" value="Winged helix' DNA-binding domain"/>
    <property type="match status" value="1"/>
</dbReference>
<evidence type="ECO:0000313" key="7">
    <source>
        <dbReference type="EMBL" id="CAB9505807.1"/>
    </source>
</evidence>
<dbReference type="GO" id="GO:0006383">
    <property type="term" value="P:transcription by RNA polymerase III"/>
    <property type="evidence" value="ECO:0007669"/>
    <property type="project" value="InterPro"/>
</dbReference>
<comment type="similarity">
    <text evidence="2">Belongs to the eukaryotic RPC34/RPC39 RNA polymerase subunit family.</text>
</comment>
<dbReference type="InterPro" id="IPR016049">
    <property type="entry name" value="RNA_pol_Rpc34-like"/>
</dbReference>
<keyword evidence="4" id="KW-0804">Transcription</keyword>
<keyword evidence="3" id="KW-0240">DNA-directed RNA polymerase</keyword>
<dbReference type="InterPro" id="IPR007832">
    <property type="entry name" value="RNA_pol_Rpc34"/>
</dbReference>
<reference evidence="7" key="1">
    <citation type="submission" date="2020-06" db="EMBL/GenBank/DDBJ databases">
        <authorList>
            <consortium name="Plant Systems Biology data submission"/>
        </authorList>
    </citation>
    <scope>NUCLEOTIDE SEQUENCE</scope>
    <source>
        <strain evidence="7">D6</strain>
    </source>
</reference>
<organism evidence="7 8">
    <name type="scientific">Seminavis robusta</name>
    <dbReference type="NCBI Taxonomy" id="568900"/>
    <lineage>
        <taxon>Eukaryota</taxon>
        <taxon>Sar</taxon>
        <taxon>Stramenopiles</taxon>
        <taxon>Ochrophyta</taxon>
        <taxon>Bacillariophyta</taxon>
        <taxon>Bacillariophyceae</taxon>
        <taxon>Bacillariophycidae</taxon>
        <taxon>Naviculales</taxon>
        <taxon>Naviculaceae</taxon>
        <taxon>Seminavis</taxon>
    </lineage>
</organism>
<evidence type="ECO:0000256" key="6">
    <source>
        <dbReference type="SAM" id="MobiDB-lite"/>
    </source>
</evidence>
<dbReference type="InterPro" id="IPR036390">
    <property type="entry name" value="WH_DNA-bd_sf"/>
</dbReference>
<dbReference type="FunFam" id="1.10.10.10:FF:000116">
    <property type="entry name" value="DNA-directed RNA polymerase III subunit RPC6"/>
    <property type="match status" value="1"/>
</dbReference>
<dbReference type="EMBL" id="CAICTM010000243">
    <property type="protein sequence ID" value="CAB9505807.1"/>
    <property type="molecule type" value="Genomic_DNA"/>
</dbReference>
<dbReference type="OrthoDB" id="613763at2759"/>
<dbReference type="PANTHER" id="PTHR12780">
    <property type="entry name" value="RNA POLYMERASE III DNA DIRECTED , 39KD SUBUNIT-RELATED"/>
    <property type="match status" value="1"/>
</dbReference>
<keyword evidence="8" id="KW-1185">Reference proteome</keyword>
<evidence type="ECO:0000256" key="4">
    <source>
        <dbReference type="ARBA" id="ARBA00023163"/>
    </source>
</evidence>
<comment type="caution">
    <text evidence="7">The sequence shown here is derived from an EMBL/GenBank/DDBJ whole genome shotgun (WGS) entry which is preliminary data.</text>
</comment>
<feature type="region of interest" description="Disordered" evidence="6">
    <location>
        <begin position="1"/>
        <end position="22"/>
    </location>
</feature>
<keyword evidence="5" id="KW-0539">Nucleus</keyword>
<protein>
    <submittedName>
        <fullName evidence="7">III subunit RPC6</fullName>
    </submittedName>
</protein>
<evidence type="ECO:0000313" key="8">
    <source>
        <dbReference type="Proteomes" id="UP001153069"/>
    </source>
</evidence>